<proteinExistence type="predicted"/>
<dbReference type="EMBL" id="LCWV01000005">
    <property type="protein sequence ID" value="PWI73155.1"/>
    <property type="molecule type" value="Genomic_DNA"/>
</dbReference>
<gene>
    <name evidence="1" type="ORF">PCL_10170</name>
</gene>
<reference evidence="1 2" key="1">
    <citation type="journal article" date="2016" name="Front. Microbiol.">
        <title>Genome and transcriptome sequences reveal the specific parasitism of the nematophagous Purpureocillium lilacinum 36-1.</title>
        <authorList>
            <person name="Xie J."/>
            <person name="Li S."/>
            <person name="Mo C."/>
            <person name="Xiao X."/>
            <person name="Peng D."/>
            <person name="Wang G."/>
            <person name="Xiao Y."/>
        </authorList>
    </citation>
    <scope>NUCLEOTIDE SEQUENCE [LARGE SCALE GENOMIC DNA]</scope>
    <source>
        <strain evidence="1 2">36-1</strain>
    </source>
</reference>
<name>A0A2U3EF62_PURLI</name>
<accession>A0A2U3EF62</accession>
<evidence type="ECO:0000313" key="2">
    <source>
        <dbReference type="Proteomes" id="UP000245956"/>
    </source>
</evidence>
<dbReference type="AlphaFoldDB" id="A0A2U3EF62"/>
<dbReference type="Proteomes" id="UP000245956">
    <property type="component" value="Unassembled WGS sequence"/>
</dbReference>
<evidence type="ECO:0000313" key="1">
    <source>
        <dbReference type="EMBL" id="PWI73155.1"/>
    </source>
</evidence>
<comment type="caution">
    <text evidence="1">The sequence shown here is derived from an EMBL/GenBank/DDBJ whole genome shotgun (WGS) entry which is preliminary data.</text>
</comment>
<sequence>MVKQKIPTQPTILHDLSGLLELRILDVIQQAQGRGGGQRSNVYVVEARRSVQSTARKSSRPRDHIQQGRAWVLKTFPPGALNDDLFRRELGANAELERSNASPSPAEAVDNFFQPPDVTDRRWWPKCFGTLCFPRTNIDEGRNWFSTGSQRHDTTHRCLLFEYIPNLKPLTNDLIDDRVATGFKNIVAKLHALNVVHNDHVDRSAWPEIRFGNVFIRPDPDTGLNEPFILDFNRARVVGDSPRDETLKEEERTWLDDLLTRVLAGKLAVDHIPREVQKLLKS</sequence>
<organism evidence="1 2">
    <name type="scientific">Purpureocillium lilacinum</name>
    <name type="common">Paecilomyces lilacinus</name>
    <dbReference type="NCBI Taxonomy" id="33203"/>
    <lineage>
        <taxon>Eukaryota</taxon>
        <taxon>Fungi</taxon>
        <taxon>Dikarya</taxon>
        <taxon>Ascomycota</taxon>
        <taxon>Pezizomycotina</taxon>
        <taxon>Sordariomycetes</taxon>
        <taxon>Hypocreomycetidae</taxon>
        <taxon>Hypocreales</taxon>
        <taxon>Ophiocordycipitaceae</taxon>
        <taxon>Purpureocillium</taxon>
    </lineage>
</organism>
<evidence type="ECO:0008006" key="3">
    <source>
        <dbReference type="Google" id="ProtNLM"/>
    </source>
</evidence>
<protein>
    <recommendedName>
        <fullName evidence="3">Protein kinase domain-containing protein</fullName>
    </recommendedName>
</protein>